<protein>
    <submittedName>
        <fullName evidence="2">AMP-binding domain-containing protein</fullName>
    </submittedName>
</protein>
<dbReference type="Proteomes" id="UP000095287">
    <property type="component" value="Unplaced"/>
</dbReference>
<sequence>MSISKLQPFFYDAFKADRREDLFSFPGKTYCAHGEHITNRQQTLSDLIYSTTSGTNGERPAMLHSYTLHS</sequence>
<evidence type="ECO:0000313" key="1">
    <source>
        <dbReference type="Proteomes" id="UP000095287"/>
    </source>
</evidence>
<accession>A0A1I7YIB3</accession>
<keyword evidence="1" id="KW-1185">Reference proteome</keyword>
<dbReference type="AlphaFoldDB" id="A0A1I7YIB3"/>
<name>A0A1I7YIB3_9BILA</name>
<proteinExistence type="predicted"/>
<evidence type="ECO:0000313" key="2">
    <source>
        <dbReference type="WBParaSite" id="L893_g16402.t1"/>
    </source>
</evidence>
<reference evidence="2" key="1">
    <citation type="submission" date="2016-11" db="UniProtKB">
        <authorList>
            <consortium name="WormBaseParasite"/>
        </authorList>
    </citation>
    <scope>IDENTIFICATION</scope>
</reference>
<organism evidence="1 2">
    <name type="scientific">Steinernema glaseri</name>
    <dbReference type="NCBI Taxonomy" id="37863"/>
    <lineage>
        <taxon>Eukaryota</taxon>
        <taxon>Metazoa</taxon>
        <taxon>Ecdysozoa</taxon>
        <taxon>Nematoda</taxon>
        <taxon>Chromadorea</taxon>
        <taxon>Rhabditida</taxon>
        <taxon>Tylenchina</taxon>
        <taxon>Panagrolaimomorpha</taxon>
        <taxon>Strongyloidoidea</taxon>
        <taxon>Steinernematidae</taxon>
        <taxon>Steinernema</taxon>
    </lineage>
</organism>
<dbReference type="WBParaSite" id="L893_g16402.t1">
    <property type="protein sequence ID" value="L893_g16402.t1"/>
    <property type="gene ID" value="L893_g16402"/>
</dbReference>